<dbReference type="Pfam" id="PF01494">
    <property type="entry name" value="FAD_binding_3"/>
    <property type="match status" value="1"/>
</dbReference>
<evidence type="ECO:0000313" key="6">
    <source>
        <dbReference type="Proteomes" id="UP001440984"/>
    </source>
</evidence>
<evidence type="ECO:0000313" key="5">
    <source>
        <dbReference type="EMBL" id="MEQ0565671.1"/>
    </source>
</evidence>
<dbReference type="SUPFAM" id="SSF51905">
    <property type="entry name" value="FAD/NAD(P)-binding domain"/>
    <property type="match status" value="1"/>
</dbReference>
<dbReference type="PRINTS" id="PR00420">
    <property type="entry name" value="RNGMNOXGNASE"/>
</dbReference>
<dbReference type="Proteomes" id="UP001440984">
    <property type="component" value="Unassembled WGS sequence"/>
</dbReference>
<evidence type="ECO:0000256" key="1">
    <source>
        <dbReference type="ARBA" id="ARBA00001974"/>
    </source>
</evidence>
<dbReference type="InterPro" id="IPR036188">
    <property type="entry name" value="FAD/NAD-bd_sf"/>
</dbReference>
<keyword evidence="2" id="KW-0285">Flavoprotein</keyword>
<dbReference type="RefSeq" id="WP_348956769.1">
    <property type="nucleotide sequence ID" value="NZ_JBDZYD010000022.1"/>
</dbReference>
<dbReference type="Gene3D" id="3.40.30.120">
    <property type="match status" value="1"/>
</dbReference>
<proteinExistence type="predicted"/>
<dbReference type="Pfam" id="PF21274">
    <property type="entry name" value="Rng_hyd_C"/>
    <property type="match status" value="1"/>
</dbReference>
<sequence length="545" mass="58181">MTGSGNHETPVLIVGGGITGLSTALFLARLGVRPILVERHPSTAVLPQARAFNPRSMEIYRALGLTAAIRERTSILTDMPDMIGVETLAGREHFRFDVLAKARPPASLSPAEWEMIDQDELERIVRARAEDSGADVRFGTELVALTDRGDGVTAVVRDLETGAHHRIRAAYVVAADGHRAGVRDRLGIGADGPGVLLRVANFVFDADLGAALQGRRFLLAYLDRPVKGSTLIPLREFGRWALAVPYGPELGESPADFTEQRCVELARQAIGIPDADVRLVPSMPGSDRIVSTTTIGGWVARRYRAGRVFFAGDAAHVVPPSGSYGANTGIADAHNLAWKLAAVLTQGAGDALLDTYEDERRPVARLTLEAAMQLLHDRHEGAGDTTKIDDLAMIFGYRYTSAAVLAGSGRPVEDPRVPTGEPGLRAPHVRLEQGGTELSTLDLFTGAFTVLAGPDGVGWAAAAKAAAAGLGLALNVHRIGVEFDDPDGRWATAYGVTSRGAVLVRPDGFVAWRARELPEAPEHELRDALSRVLALSGERVRSAGR</sequence>
<name>A0ABV0LU41_9PSEU</name>
<keyword evidence="6" id="KW-1185">Reference proteome</keyword>
<evidence type="ECO:0000256" key="3">
    <source>
        <dbReference type="ARBA" id="ARBA00022827"/>
    </source>
</evidence>
<dbReference type="InterPro" id="IPR050641">
    <property type="entry name" value="RIFMO-like"/>
</dbReference>
<evidence type="ECO:0000256" key="2">
    <source>
        <dbReference type="ARBA" id="ARBA00022630"/>
    </source>
</evidence>
<accession>A0ABV0LU41</accession>
<dbReference type="Gene3D" id="3.50.50.60">
    <property type="entry name" value="FAD/NAD(P)-binding domain"/>
    <property type="match status" value="1"/>
</dbReference>
<dbReference type="InterPro" id="IPR002938">
    <property type="entry name" value="FAD-bd"/>
</dbReference>
<organism evidence="5 6">
    <name type="scientific">Amycolatopsis melonis</name>
    <dbReference type="NCBI Taxonomy" id="3156488"/>
    <lineage>
        <taxon>Bacteria</taxon>
        <taxon>Bacillati</taxon>
        <taxon>Actinomycetota</taxon>
        <taxon>Actinomycetes</taxon>
        <taxon>Pseudonocardiales</taxon>
        <taxon>Pseudonocardiaceae</taxon>
        <taxon>Amycolatopsis</taxon>
    </lineage>
</organism>
<comment type="caution">
    <text evidence="5">The sequence shown here is derived from an EMBL/GenBank/DDBJ whole genome shotgun (WGS) entry which is preliminary data.</text>
</comment>
<evidence type="ECO:0000259" key="4">
    <source>
        <dbReference type="Pfam" id="PF01494"/>
    </source>
</evidence>
<dbReference type="Gene3D" id="3.30.9.10">
    <property type="entry name" value="D-Amino Acid Oxidase, subunit A, domain 2"/>
    <property type="match status" value="1"/>
</dbReference>
<protein>
    <submittedName>
        <fullName evidence="5">FAD-dependent oxidoreductase</fullName>
    </submittedName>
</protein>
<dbReference type="PANTHER" id="PTHR43004:SF19">
    <property type="entry name" value="BINDING MONOOXYGENASE, PUTATIVE (JCVI)-RELATED"/>
    <property type="match status" value="1"/>
</dbReference>
<dbReference type="EMBL" id="JBDZYD010000022">
    <property type="protein sequence ID" value="MEQ0565671.1"/>
    <property type="molecule type" value="Genomic_DNA"/>
</dbReference>
<feature type="domain" description="FAD-binding" evidence="4">
    <location>
        <begin position="8"/>
        <end position="369"/>
    </location>
</feature>
<comment type="cofactor">
    <cofactor evidence="1">
        <name>FAD</name>
        <dbReference type="ChEBI" id="CHEBI:57692"/>
    </cofactor>
</comment>
<keyword evidence="3" id="KW-0274">FAD</keyword>
<reference evidence="5 6" key="1">
    <citation type="submission" date="2024-05" db="EMBL/GenBank/DDBJ databases">
        <authorList>
            <person name="Zhao H."/>
            <person name="Xu Y."/>
            <person name="Lin S."/>
            <person name="Spain J.C."/>
            <person name="Zhou N.-Y."/>
        </authorList>
    </citation>
    <scope>NUCLEOTIDE SEQUENCE [LARGE SCALE GENOMIC DNA]</scope>
    <source>
        <strain evidence="5 6">NEAU-NG30</strain>
    </source>
</reference>
<gene>
    <name evidence="5" type="ORF">ABJI51_41890</name>
</gene>
<dbReference type="PANTHER" id="PTHR43004">
    <property type="entry name" value="TRK SYSTEM POTASSIUM UPTAKE PROTEIN"/>
    <property type="match status" value="1"/>
</dbReference>